<evidence type="ECO:0000256" key="3">
    <source>
        <dbReference type="ARBA" id="ARBA00022729"/>
    </source>
</evidence>
<dbReference type="RefSeq" id="WP_284938118.1">
    <property type="nucleotide sequence ID" value="NZ_JANURM010000013.1"/>
</dbReference>
<dbReference type="CDD" id="cd03019">
    <property type="entry name" value="DsbA_DsbA"/>
    <property type="match status" value="1"/>
</dbReference>
<sequence>MKKLIFCIFLSLNLAFGFSEGEDYIKLEKPLNVGENSLVKVFSYACIFCYKYDKGVTPKLLKSLEGVKFTPYHLSQKGDFGLIASEIFATLIALDEKNGTNLLDENSLFKRAKFAIYNAYHDKKMQWQNERDFLDFALKSVGLSQDEFKEARDLARTNELLKAWQDSYEVAKIQGVPSFVVNGKFLVLTKNVKSVDDLASLIEFLLKK</sequence>
<feature type="domain" description="DSBA-like thioredoxin" evidence="6">
    <location>
        <begin position="110"/>
        <end position="199"/>
    </location>
</feature>
<evidence type="ECO:0000256" key="1">
    <source>
        <dbReference type="ARBA" id="ARBA00005791"/>
    </source>
</evidence>
<dbReference type="EMBL" id="JANURM010000013">
    <property type="protein sequence ID" value="MDL0089448.1"/>
    <property type="molecule type" value="Genomic_DNA"/>
</dbReference>
<protein>
    <recommendedName>
        <fullName evidence="2">Thiol:disulfide interchange protein DsbA</fullName>
    </recommendedName>
</protein>
<name>A0ABT7HS36_9BACT</name>
<dbReference type="InterPro" id="IPR001853">
    <property type="entry name" value="DSBA-like_thioredoxin_dom"/>
</dbReference>
<keyword evidence="3" id="KW-0732">Signal</keyword>
<comment type="similarity">
    <text evidence="1">Belongs to the thioredoxin family. DsbA subfamily.</text>
</comment>
<keyword evidence="4" id="KW-1015">Disulfide bond</keyword>
<keyword evidence="5" id="KW-0676">Redox-active center</keyword>
<dbReference type="Gene3D" id="3.40.30.10">
    <property type="entry name" value="Glutaredoxin"/>
    <property type="match status" value="1"/>
</dbReference>
<evidence type="ECO:0000256" key="5">
    <source>
        <dbReference type="ARBA" id="ARBA00023284"/>
    </source>
</evidence>
<evidence type="ECO:0000313" key="8">
    <source>
        <dbReference type="Proteomes" id="UP001173801"/>
    </source>
</evidence>
<reference evidence="7" key="2">
    <citation type="journal article" date="2023" name="Microorganisms">
        <title>Isolation and Genomic Characteristics of Cat-Borne Campylobacter felis sp. nov. and Sheep-Borne Campylobacter ovis sp. nov.</title>
        <authorList>
            <person name="Wang H."/>
            <person name="Li Y."/>
            <person name="Gu Y."/>
            <person name="Zhou G."/>
            <person name="Chen X."/>
            <person name="Zhang X."/>
            <person name="Shao Z."/>
            <person name="Zhang J."/>
            <person name="Zhang M."/>
        </authorList>
    </citation>
    <scope>NUCLEOTIDE SEQUENCE</scope>
    <source>
        <strain evidence="7">PS10</strain>
    </source>
</reference>
<dbReference type="PANTHER" id="PTHR35891">
    <property type="entry name" value="THIOL:DISULFIDE INTERCHANGE PROTEIN DSBA"/>
    <property type="match status" value="1"/>
</dbReference>
<keyword evidence="8" id="KW-1185">Reference proteome</keyword>
<proteinExistence type="inferred from homology"/>
<dbReference type="SUPFAM" id="SSF52833">
    <property type="entry name" value="Thioredoxin-like"/>
    <property type="match status" value="1"/>
</dbReference>
<dbReference type="Pfam" id="PF01323">
    <property type="entry name" value="DSBA"/>
    <property type="match status" value="1"/>
</dbReference>
<evidence type="ECO:0000313" key="7">
    <source>
        <dbReference type="EMBL" id="MDL0089448.1"/>
    </source>
</evidence>
<evidence type="ECO:0000256" key="2">
    <source>
        <dbReference type="ARBA" id="ARBA00013831"/>
    </source>
</evidence>
<comment type="caution">
    <text evidence="7">The sequence shown here is derived from an EMBL/GenBank/DDBJ whole genome shotgun (WGS) entry which is preliminary data.</text>
</comment>
<organism evidence="7 8">
    <name type="scientific">Campylobacter gastrosuis</name>
    <dbReference type="NCBI Taxonomy" id="2974576"/>
    <lineage>
        <taxon>Bacteria</taxon>
        <taxon>Pseudomonadati</taxon>
        <taxon>Campylobacterota</taxon>
        <taxon>Epsilonproteobacteria</taxon>
        <taxon>Campylobacterales</taxon>
        <taxon>Campylobacteraceae</taxon>
        <taxon>Campylobacter</taxon>
    </lineage>
</organism>
<accession>A0ABT7HS36</accession>
<reference evidence="7" key="1">
    <citation type="submission" date="2022-08" db="EMBL/GenBank/DDBJ databases">
        <authorList>
            <person name="Wang H."/>
        </authorList>
    </citation>
    <scope>NUCLEOTIDE SEQUENCE</scope>
    <source>
        <strain evidence="7">PS10</strain>
    </source>
</reference>
<dbReference type="Proteomes" id="UP001173801">
    <property type="component" value="Unassembled WGS sequence"/>
</dbReference>
<gene>
    <name evidence="7" type="ORF">NYG85_08770</name>
</gene>
<dbReference type="InterPro" id="IPR050824">
    <property type="entry name" value="Thiol_disulfide_DsbA"/>
</dbReference>
<dbReference type="InterPro" id="IPR023205">
    <property type="entry name" value="DsbA/DsbL"/>
</dbReference>
<evidence type="ECO:0000259" key="6">
    <source>
        <dbReference type="Pfam" id="PF01323"/>
    </source>
</evidence>
<evidence type="ECO:0000256" key="4">
    <source>
        <dbReference type="ARBA" id="ARBA00023157"/>
    </source>
</evidence>
<dbReference type="InterPro" id="IPR036249">
    <property type="entry name" value="Thioredoxin-like_sf"/>
</dbReference>
<dbReference type="PANTHER" id="PTHR35891:SF3">
    <property type="entry name" value="THIOL:DISULFIDE INTERCHANGE PROTEIN DSBL"/>
    <property type="match status" value="1"/>
</dbReference>